<keyword evidence="6 8" id="KW-0067">ATP-binding</keyword>
<comment type="domain">
    <text evidence="8">The N-terminal region contains the highly conserved SGGXDS motif, predicted to be a P-loop motif involved in ATP binding.</text>
</comment>
<dbReference type="Pfam" id="PF11734">
    <property type="entry name" value="TilS_C"/>
    <property type="match status" value="1"/>
</dbReference>
<comment type="catalytic activity">
    <reaction evidence="7 8">
        <text>cytidine(34) in tRNA(Ile2) + L-lysine + ATP = lysidine(34) in tRNA(Ile2) + AMP + diphosphate + H(+)</text>
        <dbReference type="Rhea" id="RHEA:43744"/>
        <dbReference type="Rhea" id="RHEA-COMP:10625"/>
        <dbReference type="Rhea" id="RHEA-COMP:10670"/>
        <dbReference type="ChEBI" id="CHEBI:15378"/>
        <dbReference type="ChEBI" id="CHEBI:30616"/>
        <dbReference type="ChEBI" id="CHEBI:32551"/>
        <dbReference type="ChEBI" id="CHEBI:33019"/>
        <dbReference type="ChEBI" id="CHEBI:82748"/>
        <dbReference type="ChEBI" id="CHEBI:83665"/>
        <dbReference type="ChEBI" id="CHEBI:456215"/>
        <dbReference type="EC" id="6.3.4.19"/>
    </reaction>
</comment>
<dbReference type="GO" id="GO:0032267">
    <property type="term" value="F:tRNA(Ile)-lysidine synthase activity"/>
    <property type="evidence" value="ECO:0007669"/>
    <property type="project" value="UniProtKB-EC"/>
</dbReference>
<dbReference type="RefSeq" id="WP_217333937.1">
    <property type="nucleotide sequence ID" value="NZ_JAHQZT010000004.1"/>
</dbReference>
<dbReference type="EC" id="6.3.4.19" evidence="8"/>
<comment type="subcellular location">
    <subcellularLocation>
        <location evidence="1 8">Cytoplasm</location>
    </subcellularLocation>
</comment>
<dbReference type="Pfam" id="PF01171">
    <property type="entry name" value="ATP_bind_3"/>
    <property type="match status" value="1"/>
</dbReference>
<proteinExistence type="inferred from homology"/>
<dbReference type="NCBIfam" id="TIGR02432">
    <property type="entry name" value="lysidine_TilS_N"/>
    <property type="match status" value="1"/>
</dbReference>
<feature type="binding site" evidence="8">
    <location>
        <begin position="27"/>
        <end position="32"/>
    </location>
    <ligand>
        <name>ATP</name>
        <dbReference type="ChEBI" id="CHEBI:30616"/>
    </ligand>
</feature>
<evidence type="ECO:0000256" key="7">
    <source>
        <dbReference type="ARBA" id="ARBA00048539"/>
    </source>
</evidence>
<dbReference type="InterPro" id="IPR011063">
    <property type="entry name" value="TilS/TtcA_N"/>
</dbReference>
<evidence type="ECO:0000256" key="2">
    <source>
        <dbReference type="ARBA" id="ARBA00022490"/>
    </source>
</evidence>
<evidence type="ECO:0000256" key="3">
    <source>
        <dbReference type="ARBA" id="ARBA00022598"/>
    </source>
</evidence>
<evidence type="ECO:0000256" key="4">
    <source>
        <dbReference type="ARBA" id="ARBA00022694"/>
    </source>
</evidence>
<dbReference type="PANTHER" id="PTHR43033:SF1">
    <property type="entry name" value="TRNA(ILE)-LYSIDINE SYNTHASE-RELATED"/>
    <property type="match status" value="1"/>
</dbReference>
<dbReference type="PANTHER" id="PTHR43033">
    <property type="entry name" value="TRNA(ILE)-LYSIDINE SYNTHASE-RELATED"/>
    <property type="match status" value="1"/>
</dbReference>
<sequence>MLPDLLAALAARLAAEPDVRRWVIAFSGGLDSSLLLELCARLQLPQPLIAVHVDHQLQPASADFAEHCRLHCRRLAIPLTQVQVTPASASEASARAARYRAFEQLLEPGDCLLLAQHADDQAETLLLRLLRGAGVAGLAAMPETRPLGQARLVRPLLAQPRARLEQVAAELGLQPVEDPTNAQDHYDRNWLRLRVLPQLLQRWPSLHQRCRDTAALMQDADLLLRERAEEDRRHCQVAAGQLDLDALQALSAPRQRNLMHHWIHAVTGLRLSRTRLLTLVSALMSAAADADPVERLQGYQLRRYRRRVYLLPDPLPPSLNPADVRVGEPLQLPQGRLSWLPAPRGLVPGDRLALAGRAGGERLRPLGRGGSVRLKQLLQEAGVPPWQRPLQPLLYRQQEIVAVPGVCLCEEGWIENGLMPHWDAFGLS</sequence>
<comment type="caution">
    <text evidence="10">The sequence shown here is derived from an EMBL/GenBank/DDBJ whole genome shotgun (WGS) entry which is preliminary data.</text>
</comment>
<dbReference type="Proteomes" id="UP000755551">
    <property type="component" value="Unassembled WGS sequence"/>
</dbReference>
<feature type="domain" description="Lysidine-tRNA(Ile) synthetase C-terminal" evidence="9">
    <location>
        <begin position="352"/>
        <end position="422"/>
    </location>
</feature>
<evidence type="ECO:0000313" key="10">
    <source>
        <dbReference type="EMBL" id="MBV0932512.1"/>
    </source>
</evidence>
<protein>
    <recommendedName>
        <fullName evidence="8">tRNA(Ile)-lysidine synthase</fullName>
        <ecNumber evidence="8">6.3.4.19</ecNumber>
    </recommendedName>
    <alternativeName>
        <fullName evidence="8">tRNA(Ile)-2-lysyl-cytidine synthase</fullName>
    </alternativeName>
    <alternativeName>
        <fullName evidence="8">tRNA(Ile)-lysidine synthetase</fullName>
    </alternativeName>
</protein>
<evidence type="ECO:0000256" key="8">
    <source>
        <dbReference type="HAMAP-Rule" id="MF_01161"/>
    </source>
</evidence>
<evidence type="ECO:0000256" key="1">
    <source>
        <dbReference type="ARBA" id="ARBA00004496"/>
    </source>
</evidence>
<dbReference type="EMBL" id="JAHQZT010000004">
    <property type="protein sequence ID" value="MBV0932512.1"/>
    <property type="molecule type" value="Genomic_DNA"/>
</dbReference>
<keyword evidence="4 8" id="KW-0819">tRNA processing</keyword>
<comment type="similarity">
    <text evidence="8">Belongs to the tRNA(Ile)-lysidine synthase family.</text>
</comment>
<keyword evidence="3 8" id="KW-0436">Ligase</keyword>
<keyword evidence="11" id="KW-1185">Reference proteome</keyword>
<comment type="function">
    <text evidence="8">Ligates lysine onto the cytidine present at position 34 of the AUA codon-specific tRNA(Ile) that contains the anticodon CAU, in an ATP-dependent manner. Cytidine is converted to lysidine, thus changing the amino acid specificity of the tRNA from methionine to isoleucine.</text>
</comment>
<dbReference type="InterPro" id="IPR015262">
    <property type="entry name" value="tRNA_Ile_lys_synt_subst-bd"/>
</dbReference>
<keyword evidence="5 8" id="KW-0547">Nucleotide-binding</keyword>
<dbReference type="HAMAP" id="MF_01161">
    <property type="entry name" value="tRNA_Ile_lys_synt"/>
    <property type="match status" value="1"/>
</dbReference>
<accession>A0ABS6M897</accession>
<evidence type="ECO:0000256" key="5">
    <source>
        <dbReference type="ARBA" id="ARBA00022741"/>
    </source>
</evidence>
<reference evidence="10 11" key="1">
    <citation type="submission" date="2021-06" db="EMBL/GenBank/DDBJ databases">
        <title>Bacterium isolated from marine sediment.</title>
        <authorList>
            <person name="Zhu K.-L."/>
            <person name="Du Z.-J."/>
            <person name="Liang Q.-Y."/>
        </authorList>
    </citation>
    <scope>NUCLEOTIDE SEQUENCE [LARGE SCALE GENOMIC DNA]</scope>
    <source>
        <strain evidence="10 11">A346</strain>
    </source>
</reference>
<dbReference type="Pfam" id="PF09179">
    <property type="entry name" value="TilS"/>
    <property type="match status" value="1"/>
</dbReference>
<evidence type="ECO:0000313" key="11">
    <source>
        <dbReference type="Proteomes" id="UP000755551"/>
    </source>
</evidence>
<dbReference type="InterPro" id="IPR012094">
    <property type="entry name" value="tRNA_Ile_lys_synt"/>
</dbReference>
<dbReference type="CDD" id="cd01992">
    <property type="entry name" value="TilS_N"/>
    <property type="match status" value="1"/>
</dbReference>
<organism evidence="10 11">
    <name type="scientific">Marinobacterium weihaiense</name>
    <dbReference type="NCBI Taxonomy" id="2851016"/>
    <lineage>
        <taxon>Bacteria</taxon>
        <taxon>Pseudomonadati</taxon>
        <taxon>Pseudomonadota</taxon>
        <taxon>Gammaproteobacteria</taxon>
        <taxon>Oceanospirillales</taxon>
        <taxon>Oceanospirillaceae</taxon>
        <taxon>Marinobacterium</taxon>
    </lineage>
</organism>
<dbReference type="NCBIfam" id="TIGR02433">
    <property type="entry name" value="lysidine_TilS_C"/>
    <property type="match status" value="1"/>
</dbReference>
<evidence type="ECO:0000256" key="6">
    <source>
        <dbReference type="ARBA" id="ARBA00022840"/>
    </source>
</evidence>
<dbReference type="InterPro" id="IPR012795">
    <property type="entry name" value="tRNA_Ile_lys_synt_N"/>
</dbReference>
<dbReference type="SMART" id="SM00977">
    <property type="entry name" value="TilS_C"/>
    <property type="match status" value="1"/>
</dbReference>
<keyword evidence="2 8" id="KW-0963">Cytoplasm</keyword>
<dbReference type="InterPro" id="IPR012796">
    <property type="entry name" value="Lysidine-tRNA-synth_C"/>
</dbReference>
<name>A0ABS6M897_9GAMM</name>
<evidence type="ECO:0000259" key="9">
    <source>
        <dbReference type="SMART" id="SM00977"/>
    </source>
</evidence>
<gene>
    <name evidence="8 10" type="primary">tilS</name>
    <name evidence="10" type="ORF">KTN04_04040</name>
</gene>